<organism evidence="6">
    <name type="scientific">uncultured Chloroflexia bacterium</name>
    <dbReference type="NCBI Taxonomy" id="1672391"/>
    <lineage>
        <taxon>Bacteria</taxon>
        <taxon>Bacillati</taxon>
        <taxon>Chloroflexota</taxon>
        <taxon>Chloroflexia</taxon>
        <taxon>environmental samples</taxon>
    </lineage>
</organism>
<feature type="region of interest" description="Disordered" evidence="4">
    <location>
        <begin position="1"/>
        <end position="21"/>
    </location>
</feature>
<evidence type="ECO:0000256" key="3">
    <source>
        <dbReference type="PROSITE-ProRule" id="PRU00169"/>
    </source>
</evidence>
<dbReference type="Gene3D" id="3.40.50.2300">
    <property type="match status" value="1"/>
</dbReference>
<accession>A0A6J4JE53</accession>
<dbReference type="SUPFAM" id="SSF52172">
    <property type="entry name" value="CheY-like"/>
    <property type="match status" value="1"/>
</dbReference>
<evidence type="ECO:0000256" key="4">
    <source>
        <dbReference type="SAM" id="MobiDB-lite"/>
    </source>
</evidence>
<dbReference type="CDD" id="cd17546">
    <property type="entry name" value="REC_hyHK_CKI1_RcsC-like"/>
    <property type="match status" value="1"/>
</dbReference>
<feature type="compositionally biased region" description="Basic and acidic residues" evidence="4">
    <location>
        <begin position="1"/>
        <end position="10"/>
    </location>
</feature>
<dbReference type="GO" id="GO:0000160">
    <property type="term" value="P:phosphorelay signal transduction system"/>
    <property type="evidence" value="ECO:0007669"/>
    <property type="project" value="UniProtKB-KW"/>
</dbReference>
<evidence type="ECO:0000256" key="2">
    <source>
        <dbReference type="ARBA" id="ARBA00023012"/>
    </source>
</evidence>
<reference evidence="6" key="1">
    <citation type="submission" date="2020-02" db="EMBL/GenBank/DDBJ databases">
        <authorList>
            <person name="Meier V. D."/>
        </authorList>
    </citation>
    <scope>NUCLEOTIDE SEQUENCE</scope>
    <source>
        <strain evidence="6">AVDCRST_MAG93</strain>
    </source>
</reference>
<dbReference type="SMART" id="SM00448">
    <property type="entry name" value="REC"/>
    <property type="match status" value="1"/>
</dbReference>
<sequence length="148" mass="16066">MPRASAEHETAQPLPSMTGEAGAQTHRILLAEDNPVNQRLAMLQLKKLGYVVDVVATGRAAVASLMAAEYALVLMDCQMPEMDGYTAAGAIRMIERQQQRQHTPIVAMTASAMTSDRDASLAAGMDDFLAKPVRLADLQAMLKRWLPT</sequence>
<proteinExistence type="predicted"/>
<keyword evidence="2" id="KW-0902">Two-component regulatory system</keyword>
<dbReference type="Pfam" id="PF00072">
    <property type="entry name" value="Response_reg"/>
    <property type="match status" value="1"/>
</dbReference>
<evidence type="ECO:0000313" key="6">
    <source>
        <dbReference type="EMBL" id="CAA9277597.1"/>
    </source>
</evidence>
<gene>
    <name evidence="6" type="ORF">AVDCRST_MAG93-2981</name>
</gene>
<dbReference type="PANTHER" id="PTHR45339">
    <property type="entry name" value="HYBRID SIGNAL TRANSDUCTION HISTIDINE KINASE J"/>
    <property type="match status" value="1"/>
</dbReference>
<evidence type="ECO:0000256" key="1">
    <source>
        <dbReference type="ARBA" id="ARBA00022553"/>
    </source>
</evidence>
<dbReference type="PROSITE" id="PS50110">
    <property type="entry name" value="RESPONSE_REGULATORY"/>
    <property type="match status" value="1"/>
</dbReference>
<dbReference type="EMBL" id="CADCTR010001021">
    <property type="protein sequence ID" value="CAA9277597.1"/>
    <property type="molecule type" value="Genomic_DNA"/>
</dbReference>
<dbReference type="AlphaFoldDB" id="A0A6J4JE53"/>
<dbReference type="InterPro" id="IPR001789">
    <property type="entry name" value="Sig_transdc_resp-reg_receiver"/>
</dbReference>
<feature type="domain" description="Response regulatory" evidence="5">
    <location>
        <begin position="27"/>
        <end position="146"/>
    </location>
</feature>
<keyword evidence="1 3" id="KW-0597">Phosphoprotein</keyword>
<protein>
    <recommendedName>
        <fullName evidence="5">Response regulatory domain-containing protein</fullName>
    </recommendedName>
</protein>
<feature type="modified residue" description="4-aspartylphosphate" evidence="3">
    <location>
        <position position="76"/>
    </location>
</feature>
<evidence type="ECO:0000259" key="5">
    <source>
        <dbReference type="PROSITE" id="PS50110"/>
    </source>
</evidence>
<dbReference type="PANTHER" id="PTHR45339:SF1">
    <property type="entry name" value="HYBRID SIGNAL TRANSDUCTION HISTIDINE KINASE J"/>
    <property type="match status" value="1"/>
</dbReference>
<name>A0A6J4JE53_9CHLR</name>
<dbReference type="InterPro" id="IPR011006">
    <property type="entry name" value="CheY-like_superfamily"/>
</dbReference>